<dbReference type="PANTHER" id="PTHR30408:SF12">
    <property type="entry name" value="TYPE I RESTRICTION ENZYME MJAVIII SPECIFICITY SUBUNIT"/>
    <property type="match status" value="1"/>
</dbReference>
<evidence type="ECO:0000256" key="3">
    <source>
        <dbReference type="ARBA" id="ARBA00023125"/>
    </source>
</evidence>
<name>A0A1H9GP92_9LACT</name>
<dbReference type="PANTHER" id="PTHR30408">
    <property type="entry name" value="TYPE-1 RESTRICTION ENZYME ECOKI SPECIFICITY PROTEIN"/>
    <property type="match status" value="1"/>
</dbReference>
<evidence type="ECO:0000259" key="4">
    <source>
        <dbReference type="Pfam" id="PF01420"/>
    </source>
</evidence>
<feature type="domain" description="Type I restriction modification DNA specificity" evidence="4">
    <location>
        <begin position="18"/>
        <end position="197"/>
    </location>
</feature>
<accession>A0A1H9GP92</accession>
<dbReference type="Gene3D" id="1.10.287.1120">
    <property type="entry name" value="Bipartite methylase S protein"/>
    <property type="match status" value="1"/>
</dbReference>
<dbReference type="GO" id="GO:0009307">
    <property type="term" value="P:DNA restriction-modification system"/>
    <property type="evidence" value="ECO:0007669"/>
    <property type="project" value="UniProtKB-KW"/>
</dbReference>
<dbReference type="GO" id="GO:0003677">
    <property type="term" value="F:DNA binding"/>
    <property type="evidence" value="ECO:0007669"/>
    <property type="project" value="UniProtKB-KW"/>
</dbReference>
<evidence type="ECO:0000313" key="6">
    <source>
        <dbReference type="Proteomes" id="UP000198556"/>
    </source>
</evidence>
<keyword evidence="6" id="KW-1185">Reference proteome</keyword>
<evidence type="ECO:0000313" key="5">
    <source>
        <dbReference type="EMBL" id="SEQ51945.1"/>
    </source>
</evidence>
<dbReference type="InterPro" id="IPR044946">
    <property type="entry name" value="Restrct_endonuc_typeI_TRD_sf"/>
</dbReference>
<feature type="domain" description="Type I restriction modification DNA specificity" evidence="4">
    <location>
        <begin position="226"/>
        <end position="397"/>
    </location>
</feature>
<keyword evidence="2" id="KW-0680">Restriction system</keyword>
<dbReference type="InterPro" id="IPR052021">
    <property type="entry name" value="Type-I_RS_S_subunit"/>
</dbReference>
<evidence type="ECO:0000256" key="1">
    <source>
        <dbReference type="ARBA" id="ARBA00010923"/>
    </source>
</evidence>
<dbReference type="CDD" id="cd17515">
    <property type="entry name" value="RMtype1_S_MjaORF132P_Sau1132ORF3780P-TRD1-CR1_like"/>
    <property type="match status" value="1"/>
</dbReference>
<dbReference type="AlphaFoldDB" id="A0A1H9GP92"/>
<proteinExistence type="inferred from homology"/>
<dbReference type="CDD" id="cd17521">
    <property type="entry name" value="RMtype1_S_Sau13435ORF2165P_TRD2-CR2_like"/>
    <property type="match status" value="1"/>
</dbReference>
<organism evidence="5 6">
    <name type="scientific">Granulicatella balaenopterae</name>
    <dbReference type="NCBI Taxonomy" id="137733"/>
    <lineage>
        <taxon>Bacteria</taxon>
        <taxon>Bacillati</taxon>
        <taxon>Bacillota</taxon>
        <taxon>Bacilli</taxon>
        <taxon>Lactobacillales</taxon>
        <taxon>Carnobacteriaceae</taxon>
        <taxon>Granulicatella</taxon>
    </lineage>
</organism>
<dbReference type="SUPFAM" id="SSF116734">
    <property type="entry name" value="DNA methylase specificity domain"/>
    <property type="match status" value="2"/>
</dbReference>
<dbReference type="EMBL" id="FOGF01000001">
    <property type="protein sequence ID" value="SEQ51945.1"/>
    <property type="molecule type" value="Genomic_DNA"/>
</dbReference>
<evidence type="ECO:0000256" key="2">
    <source>
        <dbReference type="ARBA" id="ARBA00022747"/>
    </source>
</evidence>
<protein>
    <submittedName>
        <fullName evidence="5">Type I restriction enzyme, S subunit</fullName>
    </submittedName>
</protein>
<dbReference type="Proteomes" id="UP000198556">
    <property type="component" value="Unassembled WGS sequence"/>
</dbReference>
<reference evidence="5 6" key="1">
    <citation type="submission" date="2016-10" db="EMBL/GenBank/DDBJ databases">
        <authorList>
            <person name="de Groot N.N."/>
        </authorList>
    </citation>
    <scope>NUCLEOTIDE SEQUENCE [LARGE SCALE GENOMIC DNA]</scope>
    <source>
        <strain evidence="5 6">DSM 15827</strain>
    </source>
</reference>
<comment type="similarity">
    <text evidence="1">Belongs to the type-I restriction system S methylase family.</text>
</comment>
<dbReference type="RefSeq" id="WP_089745369.1">
    <property type="nucleotide sequence ID" value="NZ_FOGF01000001.1"/>
</dbReference>
<dbReference type="Pfam" id="PF01420">
    <property type="entry name" value="Methylase_S"/>
    <property type="match status" value="2"/>
</dbReference>
<dbReference type="InterPro" id="IPR000055">
    <property type="entry name" value="Restrct_endonuc_typeI_TRD"/>
</dbReference>
<dbReference type="STRING" id="137733.SAMN05421767_1015"/>
<gene>
    <name evidence="5" type="ORF">SAMN05421767_1015</name>
</gene>
<dbReference type="OrthoDB" id="9795776at2"/>
<keyword evidence="3" id="KW-0238">DNA-binding</keyword>
<dbReference type="Gene3D" id="3.90.220.20">
    <property type="entry name" value="DNA methylase specificity domains"/>
    <property type="match status" value="2"/>
</dbReference>
<sequence>MSEMNKKPKIRFKGYTDAWEQRKLGELINDFSYGLNAAAKEYDGINKYLRITDIDEQSNQFNQNNVTTPNIDLSNCDNYLLTEGDLLFARTGASVGKTYMYRNTDGKVYYAGFLIKGSVLSNTDVSFVFQNTMTKNYKNFVTITSQRSGQPGINATEYATYKLYVPNSLQEQSQIGSFFSELDHLITLHQRKLEQLKNTKKSMLLKMFPAEGSQYPEIRFAGYTDAWEQRKLGELATTFSGGTPSVGVKEYYNGNIPFIRSAEINANVTELFISELALKNSSARLVEKGNILYALYGATSGEVGISKINGAINQAILAIIPIQETNAEFLMYWLNKNKNKIIKTYLQGGQGNLSGSIVKNLIISLPKYDEQKKIGEYLTDLDHLITLHQRKLEKLEKVKKSMLENMFV</sequence>